<feature type="transmembrane region" description="Helical" evidence="1">
    <location>
        <begin position="144"/>
        <end position="161"/>
    </location>
</feature>
<proteinExistence type="predicted"/>
<organism evidence="2">
    <name type="scientific">uncultured Rubrobacteraceae bacterium</name>
    <dbReference type="NCBI Taxonomy" id="349277"/>
    <lineage>
        <taxon>Bacteria</taxon>
        <taxon>Bacillati</taxon>
        <taxon>Actinomycetota</taxon>
        <taxon>Rubrobacteria</taxon>
        <taxon>Rubrobacterales</taxon>
        <taxon>Rubrobacteraceae</taxon>
        <taxon>environmental samples</taxon>
    </lineage>
</organism>
<dbReference type="EMBL" id="CADCVB010000183">
    <property type="protein sequence ID" value="CAA9445002.1"/>
    <property type="molecule type" value="Genomic_DNA"/>
</dbReference>
<feature type="transmembrane region" description="Helical" evidence="1">
    <location>
        <begin position="232"/>
        <end position="253"/>
    </location>
</feature>
<keyword evidence="1" id="KW-0812">Transmembrane</keyword>
<reference evidence="2" key="1">
    <citation type="submission" date="2020-02" db="EMBL/GenBank/DDBJ databases">
        <authorList>
            <person name="Meier V. D."/>
        </authorList>
    </citation>
    <scope>NUCLEOTIDE SEQUENCE</scope>
    <source>
        <strain evidence="2">AVDCRST_MAG78</strain>
    </source>
</reference>
<keyword evidence="1" id="KW-0472">Membrane</keyword>
<sequence length="312" mass="33867">MLLQKAAPQLLHRGVIDLLKLLSWFRFWLHKPRLYRLRSRSPTCLQTSVEIGDLQTQHPVESVALLGREAVQGVRCQPGVGAEDLFLIPLQRFYAFLGQGRAGLRGPTVRYPLEGEDGARCAGRSYEGPRRVVLGRSFMSSFGVVRWGGLAAVLAGVVFLVDEVIILMSPVPFLDVVFIVAMLLVLAGLVGFHALQKDYYGRVGRAGFYTIVAGIMSQVLGLLVLLSGSASLLWLISLATLAVLVGFVLYGAATLQAGVLPRWCGVALVVVFPVGLLLGVYAYLWFGLVWLALGYALWSRRGAATGQAARVS</sequence>
<accession>A0A6J4QJ47</accession>
<gene>
    <name evidence="2" type="ORF">AVDCRST_MAG78-2792</name>
</gene>
<dbReference type="AlphaFoldDB" id="A0A6J4QJ47"/>
<feature type="transmembrane region" description="Helical" evidence="1">
    <location>
        <begin position="173"/>
        <end position="195"/>
    </location>
</feature>
<name>A0A6J4QJ47_9ACTN</name>
<protein>
    <submittedName>
        <fullName evidence="2">Uncharacterized protein</fullName>
    </submittedName>
</protein>
<feature type="transmembrane region" description="Helical" evidence="1">
    <location>
        <begin position="265"/>
        <end position="293"/>
    </location>
</feature>
<evidence type="ECO:0000256" key="1">
    <source>
        <dbReference type="SAM" id="Phobius"/>
    </source>
</evidence>
<keyword evidence="1" id="KW-1133">Transmembrane helix</keyword>
<feature type="transmembrane region" description="Helical" evidence="1">
    <location>
        <begin position="207"/>
        <end position="226"/>
    </location>
</feature>
<evidence type="ECO:0000313" key="2">
    <source>
        <dbReference type="EMBL" id="CAA9445002.1"/>
    </source>
</evidence>